<organism evidence="1 2">
    <name type="scientific">Paraburkholderia ribeironis</name>
    <dbReference type="NCBI Taxonomy" id="1247936"/>
    <lineage>
        <taxon>Bacteria</taxon>
        <taxon>Pseudomonadati</taxon>
        <taxon>Pseudomonadota</taxon>
        <taxon>Betaproteobacteria</taxon>
        <taxon>Burkholderiales</taxon>
        <taxon>Burkholderiaceae</taxon>
        <taxon>Paraburkholderia</taxon>
    </lineage>
</organism>
<sequence>MHTSTQNPLDPFHPLFDAFRVAGNFPHVVCGTSTSESLDAILSHARQTEHLSGYQCRREELPLDMQAAMKADKCIVLTAISVGNIDWASTFLNRIRIGMVCDEGWNISTLLTFGKGPWQLDPHHFHYTLLNLQQTLAVAFISEGSWIVVNYHWSREKVTQLHTFAWVSGLNILSALPEDHQEYQGLLTVHHRDYHNATSGQIGEYEYDSLPSLYVSEDYSNSNLLFPIETFESPAVQGFVDGMPQPTVFGTPPPSLPWDEYVAYAATPSDIPIARPETVESTAPVFASCDYLLAHDDDAGKSPSGHEASETEEYLMSYLRVHKSFTFHNKTFQ</sequence>
<gene>
    <name evidence="1" type="ORF">BN2475_630028</name>
</gene>
<dbReference type="Proteomes" id="UP000187012">
    <property type="component" value="Unassembled WGS sequence"/>
</dbReference>
<name>A0A1N7SFI8_9BURK</name>
<dbReference type="AlphaFoldDB" id="A0A1N7SFI8"/>
<dbReference type="EMBL" id="CYGX02000063">
    <property type="protein sequence ID" value="SIT46168.1"/>
    <property type="molecule type" value="Genomic_DNA"/>
</dbReference>
<protein>
    <submittedName>
        <fullName evidence="1">Uncharacterized protein</fullName>
    </submittedName>
</protein>
<keyword evidence="2" id="KW-1185">Reference proteome</keyword>
<evidence type="ECO:0000313" key="1">
    <source>
        <dbReference type="EMBL" id="SIT46168.1"/>
    </source>
</evidence>
<proteinExistence type="predicted"/>
<dbReference type="STRING" id="1247936.BN2475_630028"/>
<accession>A0A1N7SFI8</accession>
<reference evidence="1 2" key="1">
    <citation type="submission" date="2016-12" db="EMBL/GenBank/DDBJ databases">
        <authorList>
            <person name="Song W.-J."/>
            <person name="Kurnit D.M."/>
        </authorList>
    </citation>
    <scope>NUCLEOTIDE SEQUENCE [LARGE SCALE GENOMIC DNA]</scope>
    <source>
        <strain evidence="1 2">STM7296</strain>
    </source>
</reference>
<evidence type="ECO:0000313" key="2">
    <source>
        <dbReference type="Proteomes" id="UP000187012"/>
    </source>
</evidence>